<name>A0ABP6ZPB9_9ACTN</name>
<comment type="caution">
    <text evidence="1">The sequence shown here is derived from an EMBL/GenBank/DDBJ whole genome shotgun (WGS) entry which is preliminary data.</text>
</comment>
<organism evidence="1 2">
    <name type="scientific">Nonomuraea rosea</name>
    <dbReference type="NCBI Taxonomy" id="638574"/>
    <lineage>
        <taxon>Bacteria</taxon>
        <taxon>Bacillati</taxon>
        <taxon>Actinomycetota</taxon>
        <taxon>Actinomycetes</taxon>
        <taxon>Streptosporangiales</taxon>
        <taxon>Streptosporangiaceae</taxon>
        <taxon>Nonomuraea</taxon>
    </lineage>
</organism>
<dbReference type="InterPro" id="IPR027417">
    <property type="entry name" value="P-loop_NTPase"/>
</dbReference>
<gene>
    <name evidence="1" type="ORF">GCM10022419_120390</name>
</gene>
<proteinExistence type="predicted"/>
<dbReference type="SUPFAM" id="SSF52540">
    <property type="entry name" value="P-loop containing nucleoside triphosphate hydrolases"/>
    <property type="match status" value="1"/>
</dbReference>
<dbReference type="Gene3D" id="3.40.50.300">
    <property type="entry name" value="P-loop containing nucleotide triphosphate hydrolases"/>
    <property type="match status" value="1"/>
</dbReference>
<keyword evidence="2" id="KW-1185">Reference proteome</keyword>
<evidence type="ECO:0008006" key="3">
    <source>
        <dbReference type="Google" id="ProtNLM"/>
    </source>
</evidence>
<reference evidence="2" key="1">
    <citation type="journal article" date="2019" name="Int. J. Syst. Evol. Microbiol.">
        <title>The Global Catalogue of Microorganisms (GCM) 10K type strain sequencing project: providing services to taxonomists for standard genome sequencing and annotation.</title>
        <authorList>
            <consortium name="The Broad Institute Genomics Platform"/>
            <consortium name="The Broad Institute Genome Sequencing Center for Infectious Disease"/>
            <person name="Wu L."/>
            <person name="Ma J."/>
        </authorList>
    </citation>
    <scope>NUCLEOTIDE SEQUENCE [LARGE SCALE GENOMIC DNA]</scope>
    <source>
        <strain evidence="2">JCM 17326</strain>
    </source>
</reference>
<protein>
    <recommendedName>
        <fullName evidence="3">ABC transporter ATP-binding protein</fullName>
    </recommendedName>
</protein>
<sequence length="58" mass="6560">MLDLLVQLNREEGRTIAVVPHDLNPTCRHAHHLIAMRKGRIIAQGASMVVPIGRHLRF</sequence>
<evidence type="ECO:0000313" key="1">
    <source>
        <dbReference type="EMBL" id="GAA3615085.1"/>
    </source>
</evidence>
<accession>A0ABP6ZPB9</accession>
<dbReference type="EMBL" id="BAABDQ010000052">
    <property type="protein sequence ID" value="GAA3615085.1"/>
    <property type="molecule type" value="Genomic_DNA"/>
</dbReference>
<dbReference type="Proteomes" id="UP001500630">
    <property type="component" value="Unassembled WGS sequence"/>
</dbReference>
<evidence type="ECO:0000313" key="2">
    <source>
        <dbReference type="Proteomes" id="UP001500630"/>
    </source>
</evidence>